<comment type="caution">
    <text evidence="2">The sequence shown here is derived from an EMBL/GenBank/DDBJ whole genome shotgun (WGS) entry which is preliminary data.</text>
</comment>
<gene>
    <name evidence="2" type="ORF">TNCV_1441681</name>
</gene>
<proteinExistence type="predicted"/>
<accession>A0A8X6V812</accession>
<sequence length="134" mass="15068">MFGNQFPKGIPEDKPQDSFHNIPRGGKKTPSSLATLEASSPVITTALRLAGPLRNLTRSRDFLVAQANLVRLQLVRIDQRMNYAVSVQTYRERDKLWIPQTNYEIKRRDAGDSSYAPAFIRLKDVKSLGAPANK</sequence>
<evidence type="ECO:0000313" key="3">
    <source>
        <dbReference type="Proteomes" id="UP000887159"/>
    </source>
</evidence>
<evidence type="ECO:0000313" key="2">
    <source>
        <dbReference type="EMBL" id="GFX96494.1"/>
    </source>
</evidence>
<dbReference type="AlphaFoldDB" id="A0A8X6V812"/>
<organism evidence="2 3">
    <name type="scientific">Trichonephila clavipes</name>
    <name type="common">Golden silk orbweaver</name>
    <name type="synonym">Nephila clavipes</name>
    <dbReference type="NCBI Taxonomy" id="2585209"/>
    <lineage>
        <taxon>Eukaryota</taxon>
        <taxon>Metazoa</taxon>
        <taxon>Ecdysozoa</taxon>
        <taxon>Arthropoda</taxon>
        <taxon>Chelicerata</taxon>
        <taxon>Arachnida</taxon>
        <taxon>Araneae</taxon>
        <taxon>Araneomorphae</taxon>
        <taxon>Entelegynae</taxon>
        <taxon>Araneoidea</taxon>
        <taxon>Nephilidae</taxon>
        <taxon>Trichonephila</taxon>
    </lineage>
</organism>
<name>A0A8X6V812_TRICX</name>
<dbReference type="EMBL" id="BMAU01021192">
    <property type="protein sequence ID" value="GFX96494.1"/>
    <property type="molecule type" value="Genomic_DNA"/>
</dbReference>
<protein>
    <submittedName>
        <fullName evidence="2">Uncharacterized protein</fullName>
    </submittedName>
</protein>
<keyword evidence="3" id="KW-1185">Reference proteome</keyword>
<feature type="region of interest" description="Disordered" evidence="1">
    <location>
        <begin position="1"/>
        <end position="34"/>
    </location>
</feature>
<evidence type="ECO:0000256" key="1">
    <source>
        <dbReference type="SAM" id="MobiDB-lite"/>
    </source>
</evidence>
<dbReference type="Proteomes" id="UP000887159">
    <property type="component" value="Unassembled WGS sequence"/>
</dbReference>
<reference evidence="2" key="1">
    <citation type="submission" date="2020-08" db="EMBL/GenBank/DDBJ databases">
        <title>Multicomponent nature underlies the extraordinary mechanical properties of spider dragline silk.</title>
        <authorList>
            <person name="Kono N."/>
            <person name="Nakamura H."/>
            <person name="Mori M."/>
            <person name="Yoshida Y."/>
            <person name="Ohtoshi R."/>
            <person name="Malay A.D."/>
            <person name="Moran D.A.P."/>
            <person name="Tomita M."/>
            <person name="Numata K."/>
            <person name="Arakawa K."/>
        </authorList>
    </citation>
    <scope>NUCLEOTIDE SEQUENCE</scope>
</reference>